<keyword evidence="4" id="KW-0378">Hydrolase</keyword>
<sequence>MVLFPLLLGVLLTIGPVASQVAPLSWNSTISISVEERVRLAGAALDVAIEKLSADGLFDDEGYGITGNLYSQMVEFDIATNQTKYQNVLEQYFQLQETKRANFSDPYVSHPFIQSQHLALIQVTIDQLRRRIMGCEITAPYASPIYSLQTLFSRTYGHAAIKAYAAYKNSVFLQYAVESWWFGRSRTLSQSDVSAGKIAGKNFTITKNCQSATMVGGAFWVNDPAEPSVAGVATGYFVALSALLAEATSDPLYLQAANESASFIHSHLFNIQSIVQDYISADPTNDGCGVQASTDPSSSGLMIEGLSILFSITNDASIQKLLSDLLVAVIPNTAWQGNNGIVAVQGIDGGLTLLRGLNTVYTRNSTDATLRQYVGEYIAVQFNAVTNLATAGGTNIYGSSWTGPPSAIFSGTNQTVALAALIGGIGLETTVSSASPATSPFPSSSPPPSPSPSSPSPTPPPSHFKSNNLAAILGGTFGGLAILVLGMMTLWFLRRQRPRSNEDPFSPSVIPEPFVASVISPFTSEATSHSSLPPGARHGEKHGDHHGNLLWRPSQPTQRFASEGGGSSAVNSQVTGHGNVDGVPASVLPTEQLVQILNERLQNRRWTEGETPPDYFSARSI</sequence>
<name>A0A8H7DEK1_9AGAR</name>
<gene>
    <name evidence="4" type="ORF">MVEN_00189300</name>
</gene>
<feature type="compositionally biased region" description="Pro residues" evidence="1">
    <location>
        <begin position="443"/>
        <end position="462"/>
    </location>
</feature>
<keyword evidence="5" id="KW-1185">Reference proteome</keyword>
<dbReference type="SUPFAM" id="SSF48208">
    <property type="entry name" value="Six-hairpin glycosidases"/>
    <property type="match status" value="1"/>
</dbReference>
<feature type="region of interest" description="Disordered" evidence="1">
    <location>
        <begin position="525"/>
        <end position="580"/>
    </location>
</feature>
<comment type="caution">
    <text evidence="4">The sequence shown here is derived from an EMBL/GenBank/DDBJ whole genome shotgun (WGS) entry which is preliminary data.</text>
</comment>
<evidence type="ECO:0000313" key="4">
    <source>
        <dbReference type="EMBL" id="KAF7368651.1"/>
    </source>
</evidence>
<keyword evidence="3" id="KW-0732">Signal</keyword>
<dbReference type="EMBL" id="JACAZI010000002">
    <property type="protein sequence ID" value="KAF7368651.1"/>
    <property type="molecule type" value="Genomic_DNA"/>
</dbReference>
<dbReference type="OrthoDB" id="3068171at2759"/>
<feature type="compositionally biased region" description="Low complexity" evidence="1">
    <location>
        <begin position="433"/>
        <end position="442"/>
    </location>
</feature>
<feature type="chain" id="PRO_5034034488" evidence="3">
    <location>
        <begin position="20"/>
        <end position="621"/>
    </location>
</feature>
<reference evidence="4" key="1">
    <citation type="submission" date="2020-05" db="EMBL/GenBank/DDBJ databases">
        <title>Mycena genomes resolve the evolution of fungal bioluminescence.</title>
        <authorList>
            <person name="Tsai I.J."/>
        </authorList>
    </citation>
    <scope>NUCLEOTIDE SEQUENCE</scope>
    <source>
        <strain evidence="4">CCC161011</strain>
    </source>
</reference>
<feature type="compositionally biased region" description="Basic and acidic residues" evidence="1">
    <location>
        <begin position="537"/>
        <end position="547"/>
    </location>
</feature>
<evidence type="ECO:0000256" key="3">
    <source>
        <dbReference type="SAM" id="SignalP"/>
    </source>
</evidence>
<feature type="signal peptide" evidence="3">
    <location>
        <begin position="1"/>
        <end position="19"/>
    </location>
</feature>
<keyword evidence="2" id="KW-1133">Transmembrane helix</keyword>
<dbReference type="Proteomes" id="UP000620124">
    <property type="component" value="Unassembled WGS sequence"/>
</dbReference>
<protein>
    <submittedName>
        <fullName evidence="4">Glycoside hydrolase family 76 protein</fullName>
    </submittedName>
</protein>
<dbReference type="InterPro" id="IPR008928">
    <property type="entry name" value="6-hairpin_glycosidase_sf"/>
</dbReference>
<feature type="transmembrane region" description="Helical" evidence="2">
    <location>
        <begin position="469"/>
        <end position="493"/>
    </location>
</feature>
<organism evidence="4 5">
    <name type="scientific">Mycena venus</name>
    <dbReference type="NCBI Taxonomy" id="2733690"/>
    <lineage>
        <taxon>Eukaryota</taxon>
        <taxon>Fungi</taxon>
        <taxon>Dikarya</taxon>
        <taxon>Basidiomycota</taxon>
        <taxon>Agaricomycotina</taxon>
        <taxon>Agaricomycetes</taxon>
        <taxon>Agaricomycetidae</taxon>
        <taxon>Agaricales</taxon>
        <taxon>Marasmiineae</taxon>
        <taxon>Mycenaceae</taxon>
        <taxon>Mycena</taxon>
    </lineage>
</organism>
<feature type="region of interest" description="Disordered" evidence="1">
    <location>
        <begin position="433"/>
        <end position="463"/>
    </location>
</feature>
<dbReference type="Gene3D" id="1.50.10.20">
    <property type="match status" value="1"/>
</dbReference>
<evidence type="ECO:0000256" key="2">
    <source>
        <dbReference type="SAM" id="Phobius"/>
    </source>
</evidence>
<keyword evidence="2" id="KW-0812">Transmembrane</keyword>
<evidence type="ECO:0000256" key="1">
    <source>
        <dbReference type="SAM" id="MobiDB-lite"/>
    </source>
</evidence>
<dbReference type="GO" id="GO:0016787">
    <property type="term" value="F:hydrolase activity"/>
    <property type="evidence" value="ECO:0007669"/>
    <property type="project" value="UniProtKB-KW"/>
</dbReference>
<keyword evidence="2" id="KW-0472">Membrane</keyword>
<dbReference type="GO" id="GO:0005975">
    <property type="term" value="P:carbohydrate metabolic process"/>
    <property type="evidence" value="ECO:0007669"/>
    <property type="project" value="InterPro"/>
</dbReference>
<proteinExistence type="predicted"/>
<dbReference type="AlphaFoldDB" id="A0A8H7DEK1"/>
<evidence type="ECO:0000313" key="5">
    <source>
        <dbReference type="Proteomes" id="UP000620124"/>
    </source>
</evidence>
<accession>A0A8H7DEK1</accession>